<dbReference type="WBParaSite" id="DME_0000044601-mRNA-1">
    <property type="protein sequence ID" value="DME_0000044601-mRNA-1"/>
    <property type="gene ID" value="DME_0000044601"/>
</dbReference>
<dbReference type="InterPro" id="IPR016098">
    <property type="entry name" value="CAP/MinC_C"/>
</dbReference>
<dbReference type="GO" id="GO:0007021">
    <property type="term" value="P:tubulin complex assembly"/>
    <property type="evidence" value="ECO:0007669"/>
    <property type="project" value="TreeGrafter"/>
</dbReference>
<evidence type="ECO:0000313" key="4">
    <source>
        <dbReference type="Proteomes" id="UP000038040"/>
    </source>
</evidence>
<reference evidence="6" key="1">
    <citation type="submission" date="2017-02" db="UniProtKB">
        <authorList>
            <consortium name="WormBaseParasite"/>
        </authorList>
    </citation>
    <scope>IDENTIFICATION</scope>
</reference>
<gene>
    <name evidence="3" type="ORF">DME_LOCUS4806</name>
</gene>
<organism evidence="4 6">
    <name type="scientific">Dracunculus medinensis</name>
    <name type="common">Guinea worm</name>
    <dbReference type="NCBI Taxonomy" id="318479"/>
    <lineage>
        <taxon>Eukaryota</taxon>
        <taxon>Metazoa</taxon>
        <taxon>Ecdysozoa</taxon>
        <taxon>Nematoda</taxon>
        <taxon>Chromadorea</taxon>
        <taxon>Rhabditida</taxon>
        <taxon>Spirurina</taxon>
        <taxon>Dracunculoidea</taxon>
        <taxon>Dracunculidae</taxon>
        <taxon>Dracunculus</taxon>
    </lineage>
</organism>
<evidence type="ECO:0000259" key="2">
    <source>
        <dbReference type="PROSITE" id="PS51329"/>
    </source>
</evidence>
<dbReference type="Proteomes" id="UP000274756">
    <property type="component" value="Unassembled WGS sequence"/>
</dbReference>
<sequence length="296" mass="33560">MEENSLLKNSIEELRQRMIAKLNARHENTTTANCRSNTSLDLINDLLSRTQDFLKSSREDDVLKKKLDEEIQNALLLVPKGYHSRLLIDSLNQLHHKIKDEGEKNTFAFSSKLVQQNTMAPKTTEKSGQEVCKMDIKSRSKNSVELDSKDGVSMKLDDNDGKDVVVKNIQNSQISIVFNASAVYLNLIKASTLIFKPVSSSILIRDCNDSVIVVSAQQIRLYNSHNIMLYNAVRSSIVIEDCTNINVAPYKVNGITVDFCDNNHWCKVEDFNWLSSDVPSPNWCIMDKANWISFDL</sequence>
<dbReference type="Proteomes" id="UP000038040">
    <property type="component" value="Unplaced"/>
</dbReference>
<proteinExistence type="inferred from homology"/>
<evidence type="ECO:0000313" key="5">
    <source>
        <dbReference type="Proteomes" id="UP000274756"/>
    </source>
</evidence>
<dbReference type="EMBL" id="UYYG01001151">
    <property type="protein sequence ID" value="VDN54833.1"/>
    <property type="molecule type" value="Genomic_DNA"/>
</dbReference>
<dbReference type="InterPro" id="IPR012945">
    <property type="entry name" value="Tubulin-bd_cofactor_C_dom"/>
</dbReference>
<dbReference type="PROSITE" id="PS51329">
    <property type="entry name" value="C_CAP_COFACTOR_C"/>
    <property type="match status" value="1"/>
</dbReference>
<dbReference type="PANTHER" id="PTHR15139:SF0">
    <property type="entry name" value="TUBULIN-SPECIFIC CHAPERONE C"/>
    <property type="match status" value="1"/>
</dbReference>
<dbReference type="Gene3D" id="2.160.20.70">
    <property type="match status" value="1"/>
</dbReference>
<evidence type="ECO:0000313" key="3">
    <source>
        <dbReference type="EMBL" id="VDN54833.1"/>
    </source>
</evidence>
<dbReference type="OrthoDB" id="194775at2759"/>
<dbReference type="STRING" id="318479.A0A0N4U1G4"/>
<reference evidence="3 5" key="2">
    <citation type="submission" date="2018-11" db="EMBL/GenBank/DDBJ databases">
        <authorList>
            <consortium name="Pathogen Informatics"/>
        </authorList>
    </citation>
    <scope>NUCLEOTIDE SEQUENCE [LARGE SCALE GENOMIC DNA]</scope>
</reference>
<dbReference type="Pfam" id="PF07986">
    <property type="entry name" value="TBCC"/>
    <property type="match status" value="1"/>
</dbReference>
<comment type="similarity">
    <text evidence="1">Belongs to the TBCC family.</text>
</comment>
<dbReference type="InterPro" id="IPR017901">
    <property type="entry name" value="C-CAP_CF_C-like"/>
</dbReference>
<dbReference type="AlphaFoldDB" id="A0A0N4U1G4"/>
<dbReference type="InterPro" id="IPR027684">
    <property type="entry name" value="TBCC"/>
</dbReference>
<name>A0A0N4U1G4_DRAME</name>
<dbReference type="GO" id="GO:0005737">
    <property type="term" value="C:cytoplasm"/>
    <property type="evidence" value="ECO:0007669"/>
    <property type="project" value="TreeGrafter"/>
</dbReference>
<evidence type="ECO:0000256" key="1">
    <source>
        <dbReference type="ARBA" id="ARBA00008848"/>
    </source>
</evidence>
<dbReference type="PANTHER" id="PTHR15139">
    <property type="entry name" value="TUBULIN FOLDING COFACTOR C"/>
    <property type="match status" value="1"/>
</dbReference>
<dbReference type="GO" id="GO:0007023">
    <property type="term" value="P:post-chaperonin tubulin folding pathway"/>
    <property type="evidence" value="ECO:0007669"/>
    <property type="project" value="InterPro"/>
</dbReference>
<keyword evidence="5" id="KW-1185">Reference proteome</keyword>
<evidence type="ECO:0000313" key="6">
    <source>
        <dbReference type="WBParaSite" id="DME_0000044601-mRNA-1"/>
    </source>
</evidence>
<accession>A0A0N4U1G4</accession>
<protein>
    <submittedName>
        <fullName evidence="6">C-CAP/cofactor C-like domain-containing protein</fullName>
    </submittedName>
</protein>
<feature type="domain" description="C-CAP/cofactor C-like" evidence="2">
    <location>
        <begin position="121"/>
        <end position="273"/>
    </location>
</feature>